<keyword evidence="1" id="KW-0472">Membrane</keyword>
<reference evidence="2 3" key="1">
    <citation type="submission" date="2020-09" db="EMBL/GenBank/DDBJ databases">
        <title>Genome sequences of type strains of Chitinophaga qingshengii and Chitinophaga varians.</title>
        <authorList>
            <person name="Kittiwongwattana C."/>
        </authorList>
    </citation>
    <scope>NUCLEOTIDE SEQUENCE [LARGE SCALE GENOMIC DNA]</scope>
    <source>
        <strain evidence="2 3">JCM 30026</strain>
    </source>
</reference>
<sequence>MLNELNLYSRARRWEVRWNSISNARRWAVLEILIIVLLALVPLFTAFPYRVNIFLSWEGAYRLSSGQVPFKDYGSPLGYGFWIIPALFFKLFGPQMITLVKAQVFINIIAGLSFRSILKSLGVTPGVRLLSVLVFVMSYSFFNFWPWYNHTVIVYELVAISFLLRSFFAGGDIGRYGFMVLAALFVFLSLFTKQDGGGMALMLCLALLAYNSLETRRWLDIPVFLGMFAVIAVLFIAPLMPGFAYWFNHGQAPHSSRLALNDFTDEIMGASNWIKIYVLLVALCLTAGVKQWKTWIHERREVLFALLTLGILGEAAIFQVTSYTPPDNNIFFHSFAFAFIASWLCRLLSIPLNTGSSITFATALILFWWSGTWWKYIGRYTDRLFPVKEAVYAPNDSTHENVVSRRNYMLNNDTTDVPMSQWTFSKLPVFHKIYMPAQTVAGIDRVLALPVVQQKRDSIRVLNMTELTPLAEAMPFKLETGADYPLWYHLGVGMFNRQLAAFKEKVRAHHYDVVLFEYAPTLNNFFPFALRDELKQRYQLVDSFLAPRRPTNAMIEVYVPQTEQRSYTDALIQKSDTLK</sequence>
<keyword evidence="1" id="KW-0812">Transmembrane</keyword>
<accession>A0ABR7TS69</accession>
<evidence type="ECO:0008006" key="4">
    <source>
        <dbReference type="Google" id="ProtNLM"/>
    </source>
</evidence>
<feature type="transmembrane region" description="Helical" evidence="1">
    <location>
        <begin position="225"/>
        <end position="247"/>
    </location>
</feature>
<feature type="transmembrane region" description="Helical" evidence="1">
    <location>
        <begin position="147"/>
        <end position="164"/>
    </location>
</feature>
<organism evidence="2 3">
    <name type="scientific">Chitinophaga qingshengii</name>
    <dbReference type="NCBI Taxonomy" id="1569794"/>
    <lineage>
        <taxon>Bacteria</taxon>
        <taxon>Pseudomonadati</taxon>
        <taxon>Bacteroidota</taxon>
        <taxon>Chitinophagia</taxon>
        <taxon>Chitinophagales</taxon>
        <taxon>Chitinophagaceae</taxon>
        <taxon>Chitinophaga</taxon>
    </lineage>
</organism>
<feature type="transmembrane region" description="Helical" evidence="1">
    <location>
        <begin position="301"/>
        <end position="318"/>
    </location>
</feature>
<evidence type="ECO:0000256" key="1">
    <source>
        <dbReference type="SAM" id="Phobius"/>
    </source>
</evidence>
<feature type="transmembrane region" description="Helical" evidence="1">
    <location>
        <begin position="330"/>
        <end position="348"/>
    </location>
</feature>
<feature type="transmembrane region" description="Helical" evidence="1">
    <location>
        <begin position="267"/>
        <end position="289"/>
    </location>
</feature>
<name>A0ABR7TS69_9BACT</name>
<feature type="transmembrane region" description="Helical" evidence="1">
    <location>
        <begin position="173"/>
        <end position="191"/>
    </location>
</feature>
<evidence type="ECO:0000313" key="3">
    <source>
        <dbReference type="Proteomes" id="UP000659124"/>
    </source>
</evidence>
<protein>
    <recommendedName>
        <fullName evidence="4">Glycosyltransferase RgtA/B/C/D-like domain-containing protein</fullName>
    </recommendedName>
</protein>
<gene>
    <name evidence="2" type="ORF">ICL07_23125</name>
</gene>
<dbReference type="Proteomes" id="UP000659124">
    <property type="component" value="Unassembled WGS sequence"/>
</dbReference>
<feature type="transmembrane region" description="Helical" evidence="1">
    <location>
        <begin position="355"/>
        <end position="374"/>
    </location>
</feature>
<feature type="transmembrane region" description="Helical" evidence="1">
    <location>
        <begin position="79"/>
        <end position="100"/>
    </location>
</feature>
<keyword evidence="3" id="KW-1185">Reference proteome</keyword>
<proteinExistence type="predicted"/>
<feature type="transmembrane region" description="Helical" evidence="1">
    <location>
        <begin position="197"/>
        <end position="213"/>
    </location>
</feature>
<comment type="caution">
    <text evidence="2">The sequence shown here is derived from an EMBL/GenBank/DDBJ whole genome shotgun (WGS) entry which is preliminary data.</text>
</comment>
<evidence type="ECO:0000313" key="2">
    <source>
        <dbReference type="EMBL" id="MBC9933302.1"/>
    </source>
</evidence>
<dbReference type="RefSeq" id="WP_188090413.1">
    <property type="nucleotide sequence ID" value="NZ_JACVFC010000003.1"/>
</dbReference>
<keyword evidence="1" id="KW-1133">Transmembrane helix</keyword>
<feature type="transmembrane region" description="Helical" evidence="1">
    <location>
        <begin position="27"/>
        <end position="47"/>
    </location>
</feature>
<dbReference type="EMBL" id="JACVFC010000003">
    <property type="protein sequence ID" value="MBC9933302.1"/>
    <property type="molecule type" value="Genomic_DNA"/>
</dbReference>
<feature type="transmembrane region" description="Helical" evidence="1">
    <location>
        <begin position="121"/>
        <end position="141"/>
    </location>
</feature>